<dbReference type="Proteomes" id="UP000449906">
    <property type="component" value="Unassembled WGS sequence"/>
</dbReference>
<feature type="transmembrane region" description="Helical" evidence="1">
    <location>
        <begin position="6"/>
        <end position="27"/>
    </location>
</feature>
<dbReference type="RefSeq" id="WP_151583280.1">
    <property type="nucleotide sequence ID" value="NZ_WBVM01000007.1"/>
</dbReference>
<keyword evidence="1" id="KW-1133">Transmembrane helix</keyword>
<proteinExistence type="predicted"/>
<evidence type="ECO:0000313" key="3">
    <source>
        <dbReference type="Proteomes" id="UP000449906"/>
    </source>
</evidence>
<evidence type="ECO:0000313" key="2">
    <source>
        <dbReference type="EMBL" id="KAB2806952.1"/>
    </source>
</evidence>
<keyword evidence="1" id="KW-0812">Transmembrane</keyword>
<keyword evidence="1" id="KW-0472">Membrane</keyword>
<gene>
    <name evidence="2" type="ORF">F9L07_28380</name>
</gene>
<comment type="caution">
    <text evidence="2">The sequence shown here is derived from an EMBL/GenBank/DDBJ whole genome shotgun (WGS) entry which is preliminary data.</text>
</comment>
<dbReference type="AlphaFoldDB" id="A0A7J5DQJ0"/>
<dbReference type="EMBL" id="WBVM01000007">
    <property type="protein sequence ID" value="KAB2806952.1"/>
    <property type="molecule type" value="Genomic_DNA"/>
</dbReference>
<protein>
    <submittedName>
        <fullName evidence="2">Uncharacterized protein</fullName>
    </submittedName>
</protein>
<evidence type="ECO:0000256" key="1">
    <source>
        <dbReference type="SAM" id="Phobius"/>
    </source>
</evidence>
<accession>A0A7J5DQJ0</accession>
<sequence>MSPAKATIAVVAGIAACVALGVGIWGFRVATSEPKGRGDAVIEKNSAANWTTAQARFESLYAEIVAADRKVTLAHEALGADPGNRTARDTYYGTRTVCLSIVADYNAAARTYLAADFRSADLPAQIGDADPATDCKE</sequence>
<dbReference type="PROSITE" id="PS51257">
    <property type="entry name" value="PROKAR_LIPOPROTEIN"/>
    <property type="match status" value="1"/>
</dbReference>
<organism evidence="2 3">
    <name type="scientific">Nocardioides simplex</name>
    <name type="common">Arthrobacter simplex</name>
    <dbReference type="NCBI Taxonomy" id="2045"/>
    <lineage>
        <taxon>Bacteria</taxon>
        <taxon>Bacillati</taxon>
        <taxon>Actinomycetota</taxon>
        <taxon>Actinomycetes</taxon>
        <taxon>Propionibacteriales</taxon>
        <taxon>Nocardioidaceae</taxon>
        <taxon>Pimelobacter</taxon>
    </lineage>
</organism>
<name>A0A7J5DQJ0_NOCSI</name>
<reference evidence="2 3" key="1">
    <citation type="submission" date="2019-09" db="EMBL/GenBank/DDBJ databases">
        <title>Pimelobacter sp. isolated from Paulinella.</title>
        <authorList>
            <person name="Jeong S.E."/>
        </authorList>
    </citation>
    <scope>NUCLEOTIDE SEQUENCE [LARGE SCALE GENOMIC DNA]</scope>
    <source>
        <strain evidence="2 3">Pch-N</strain>
    </source>
</reference>